<sequence length="72" mass="8211">MIILKSNIGELLKHSGLKGKWIAQRLNISQNQMSNYVTGKSYPPVDKAFELAQIFDCRVDDLYEVQEKDPAN</sequence>
<protein>
    <submittedName>
        <fullName evidence="1">Helix-turn-helix transcriptional regulator</fullName>
    </submittedName>
</protein>
<accession>A0AC61SY63</accession>
<evidence type="ECO:0000313" key="1">
    <source>
        <dbReference type="EMBL" id="TPV38157.1"/>
    </source>
</evidence>
<name>A0AC61SY63_9BACI</name>
<proteinExistence type="predicted"/>
<comment type="caution">
    <text evidence="1">The sequence shown here is derived from an EMBL/GenBank/DDBJ whole genome shotgun (WGS) entry which is preliminary data.</text>
</comment>
<keyword evidence="2" id="KW-1185">Reference proteome</keyword>
<organism evidence="1 2">
    <name type="scientific">Bacillus dicomae</name>
    <dbReference type="NCBI Taxonomy" id="3088378"/>
    <lineage>
        <taxon>Bacteria</taxon>
        <taxon>Bacillati</taxon>
        <taxon>Bacillota</taxon>
        <taxon>Bacilli</taxon>
        <taxon>Bacillales</taxon>
        <taxon>Bacillaceae</taxon>
        <taxon>Bacillus</taxon>
        <taxon>Bacillus cereus group</taxon>
    </lineage>
</organism>
<gene>
    <name evidence="1" type="ORF">FJ659_27125</name>
</gene>
<evidence type="ECO:0000313" key="2">
    <source>
        <dbReference type="Proteomes" id="UP000317636"/>
    </source>
</evidence>
<reference evidence="1" key="1">
    <citation type="submission" date="2019-06" db="EMBL/GenBank/DDBJ databases">
        <title>Draft genome sequence of Bacillus sp. strain MHSD28.</title>
        <authorList>
            <person name="Makuwa S.C."/>
            <person name="Serepa-Dlamini M.H."/>
        </authorList>
    </citation>
    <scope>NUCLEOTIDE SEQUENCE</scope>
    <source>
        <strain evidence="1">MHSD28</strain>
    </source>
</reference>
<dbReference type="EMBL" id="VHIV01000012">
    <property type="protein sequence ID" value="TPV38157.1"/>
    <property type="molecule type" value="Genomic_DNA"/>
</dbReference>
<dbReference type="Proteomes" id="UP000317636">
    <property type="component" value="Unassembled WGS sequence"/>
</dbReference>